<keyword evidence="3" id="KW-1185">Reference proteome</keyword>
<dbReference type="Proteomes" id="UP001221413">
    <property type="component" value="Unassembled WGS sequence"/>
</dbReference>
<accession>A0AAD6J8B7</accession>
<sequence length="111" mass="12001">MATTGAAVDERRNEAREDRRASAETTGKEERGTRRGSGGPSEKKADDGEEEEEEGSWPSTAPPVGTSECTLYRSFLVRVHGITACMALFHRPPFCNAVHLSSYHGATGPVH</sequence>
<reference evidence="2" key="1">
    <citation type="submission" date="2023-01" db="EMBL/GenBank/DDBJ databases">
        <title>The chitinases involved in constricting ring structure development in the nematode-trapping fungus Drechslerella dactyloides.</title>
        <authorList>
            <person name="Wang R."/>
            <person name="Zhang L."/>
            <person name="Tang P."/>
            <person name="Li S."/>
            <person name="Liang L."/>
        </authorList>
    </citation>
    <scope>NUCLEOTIDE SEQUENCE</scope>
    <source>
        <strain evidence="2">YMF1.00031</strain>
    </source>
</reference>
<evidence type="ECO:0000313" key="2">
    <source>
        <dbReference type="EMBL" id="KAJ6264736.1"/>
    </source>
</evidence>
<name>A0AAD6J8B7_DREDA</name>
<gene>
    <name evidence="2" type="ORF">Dda_0886</name>
</gene>
<dbReference type="AlphaFoldDB" id="A0AAD6J8B7"/>
<evidence type="ECO:0000313" key="3">
    <source>
        <dbReference type="Proteomes" id="UP001221413"/>
    </source>
</evidence>
<proteinExistence type="predicted"/>
<comment type="caution">
    <text evidence="2">The sequence shown here is derived from an EMBL/GenBank/DDBJ whole genome shotgun (WGS) entry which is preliminary data.</text>
</comment>
<dbReference type="EMBL" id="JAQGDS010000001">
    <property type="protein sequence ID" value="KAJ6264736.1"/>
    <property type="molecule type" value="Genomic_DNA"/>
</dbReference>
<feature type="compositionally biased region" description="Basic and acidic residues" evidence="1">
    <location>
        <begin position="8"/>
        <end position="33"/>
    </location>
</feature>
<feature type="region of interest" description="Disordered" evidence="1">
    <location>
        <begin position="1"/>
        <end position="66"/>
    </location>
</feature>
<evidence type="ECO:0000256" key="1">
    <source>
        <dbReference type="SAM" id="MobiDB-lite"/>
    </source>
</evidence>
<organism evidence="2 3">
    <name type="scientific">Drechslerella dactyloides</name>
    <name type="common">Nematode-trapping fungus</name>
    <name type="synonym">Arthrobotrys dactyloides</name>
    <dbReference type="NCBI Taxonomy" id="74499"/>
    <lineage>
        <taxon>Eukaryota</taxon>
        <taxon>Fungi</taxon>
        <taxon>Dikarya</taxon>
        <taxon>Ascomycota</taxon>
        <taxon>Pezizomycotina</taxon>
        <taxon>Orbiliomycetes</taxon>
        <taxon>Orbiliales</taxon>
        <taxon>Orbiliaceae</taxon>
        <taxon>Drechslerella</taxon>
    </lineage>
</organism>
<protein>
    <submittedName>
        <fullName evidence="2">Uncharacterized protein</fullName>
    </submittedName>
</protein>